<evidence type="ECO:0000313" key="3">
    <source>
        <dbReference type="Proteomes" id="UP000239649"/>
    </source>
</evidence>
<gene>
    <name evidence="2" type="ORF">C2E20_1652</name>
</gene>
<dbReference type="Proteomes" id="UP000239649">
    <property type="component" value="Unassembled WGS sequence"/>
</dbReference>
<dbReference type="AlphaFoldDB" id="A0A2P6VPA3"/>
<dbReference type="Pfam" id="PF08570">
    <property type="entry name" value="DUF1761"/>
    <property type="match status" value="1"/>
</dbReference>
<keyword evidence="1" id="KW-0812">Transmembrane</keyword>
<comment type="caution">
    <text evidence="2">The sequence shown here is derived from an EMBL/GenBank/DDBJ whole genome shotgun (WGS) entry which is preliminary data.</text>
</comment>
<feature type="transmembrane region" description="Helical" evidence="1">
    <location>
        <begin position="62"/>
        <end position="81"/>
    </location>
</feature>
<dbReference type="EMBL" id="LHPF02000002">
    <property type="protein sequence ID" value="PSC75928.1"/>
    <property type="molecule type" value="Genomic_DNA"/>
</dbReference>
<keyword evidence="3" id="KW-1185">Reference proteome</keyword>
<dbReference type="OrthoDB" id="514368at2759"/>
<evidence type="ECO:0000256" key="1">
    <source>
        <dbReference type="SAM" id="Phobius"/>
    </source>
</evidence>
<evidence type="ECO:0000313" key="2">
    <source>
        <dbReference type="EMBL" id="PSC75928.1"/>
    </source>
</evidence>
<feature type="transmembrane region" description="Helical" evidence="1">
    <location>
        <begin position="12"/>
        <end position="30"/>
    </location>
</feature>
<name>A0A2P6VPA3_9CHLO</name>
<protein>
    <submittedName>
        <fullName evidence="2">Sodium p-type atpase</fullName>
    </submittedName>
</protein>
<sequence>MWALLPQVNIKVVLAVTIINVCIGTIYYFSALKPKYMRLMQASRQRAAFTSSELPLHPLRSLVGTAAAAAVLTTALNLLALRFGVNSWQDGLCMAGALLLIDICLNARHHFFERRPTGLFLLHCGYQTLVLVSTCCLLCVFGWLPA</sequence>
<accession>A0A2P6VPA3</accession>
<organism evidence="2 3">
    <name type="scientific">Micractinium conductrix</name>
    <dbReference type="NCBI Taxonomy" id="554055"/>
    <lineage>
        <taxon>Eukaryota</taxon>
        <taxon>Viridiplantae</taxon>
        <taxon>Chlorophyta</taxon>
        <taxon>core chlorophytes</taxon>
        <taxon>Trebouxiophyceae</taxon>
        <taxon>Chlorellales</taxon>
        <taxon>Chlorellaceae</taxon>
        <taxon>Chlorella clade</taxon>
        <taxon>Micractinium</taxon>
    </lineage>
</organism>
<dbReference type="InterPro" id="IPR013879">
    <property type="entry name" value="DUF1761"/>
</dbReference>
<proteinExistence type="predicted"/>
<keyword evidence="1" id="KW-0472">Membrane</keyword>
<reference evidence="2 3" key="1">
    <citation type="journal article" date="2018" name="Plant J.">
        <title>Genome sequences of Chlorella sorokiniana UTEX 1602 and Micractinium conductrix SAG 241.80: implications to maltose excretion by a green alga.</title>
        <authorList>
            <person name="Arriola M.B."/>
            <person name="Velmurugan N."/>
            <person name="Zhang Y."/>
            <person name="Plunkett M.H."/>
            <person name="Hondzo H."/>
            <person name="Barney B.M."/>
        </authorList>
    </citation>
    <scope>NUCLEOTIDE SEQUENCE [LARGE SCALE GENOMIC DNA]</scope>
    <source>
        <strain evidence="2 3">SAG 241.80</strain>
    </source>
</reference>
<feature type="transmembrane region" description="Helical" evidence="1">
    <location>
        <begin position="119"/>
        <end position="144"/>
    </location>
</feature>
<keyword evidence="1" id="KW-1133">Transmembrane helix</keyword>